<proteinExistence type="predicted"/>
<reference evidence="2 3" key="1">
    <citation type="submission" date="2021-07" db="EMBL/GenBank/DDBJ databases">
        <title>Alteriqipengyuania abyssalis NZ-12B nov, sp.nov isolated from deep sea sponge in pacific ocean.</title>
        <authorList>
            <person name="Tareen S."/>
            <person name="Wink J."/>
        </authorList>
    </citation>
    <scope>NUCLEOTIDE SEQUENCE [LARGE SCALE GENOMIC DNA]</scope>
    <source>
        <strain evidence="2 3">NZ-12B</strain>
    </source>
</reference>
<keyword evidence="1" id="KW-1133">Transmembrane helix</keyword>
<keyword evidence="1" id="KW-0472">Membrane</keyword>
<dbReference type="InterPro" id="IPR007497">
    <property type="entry name" value="SIMPL/DUF541"/>
</dbReference>
<keyword evidence="3" id="KW-1185">Reference proteome</keyword>
<dbReference type="Pfam" id="PF04402">
    <property type="entry name" value="SIMPL"/>
    <property type="match status" value="1"/>
</dbReference>
<dbReference type="Gene3D" id="3.30.70.2970">
    <property type="entry name" value="Protein of unknown function (DUF541), domain 2"/>
    <property type="match status" value="1"/>
</dbReference>
<evidence type="ECO:0000313" key="2">
    <source>
        <dbReference type="EMBL" id="MBY8336084.1"/>
    </source>
</evidence>
<dbReference type="Proteomes" id="UP000759298">
    <property type="component" value="Unassembled WGS sequence"/>
</dbReference>
<protein>
    <submittedName>
        <fullName evidence="2">SIMPL domain-containing protein</fullName>
    </submittedName>
</protein>
<sequence length="246" mass="26562">MAGFIEDNRFVVLGSVAIVMVGLMGSGFLLGDGLRRAKEADREVTVKGVSERDVTADIATWSIRFSDTGNDLASVQGSVDRQAQAVRTFFTEAGFKQSDFTDSDISLMRDQQRDAYGNPLPESLTVSRTIQLRTNDVMKARAAYAKQADLLRAGVEMGGGSVNYTFTGLNELKPDMIAEANRSARESAQQFANDSGASVGKIKTASQGYFSISARDGVDCEYCDSSGANTPFQKVRVVTTVAYELN</sequence>
<evidence type="ECO:0000313" key="3">
    <source>
        <dbReference type="Proteomes" id="UP000759298"/>
    </source>
</evidence>
<dbReference type="EMBL" id="JAHWXP010000001">
    <property type="protein sequence ID" value="MBY8336084.1"/>
    <property type="molecule type" value="Genomic_DNA"/>
</dbReference>
<organism evidence="2 3">
    <name type="scientific">Alteriqipengyuania abyssalis</name>
    <dbReference type="NCBI Taxonomy" id="2860200"/>
    <lineage>
        <taxon>Bacteria</taxon>
        <taxon>Pseudomonadati</taxon>
        <taxon>Pseudomonadota</taxon>
        <taxon>Alphaproteobacteria</taxon>
        <taxon>Sphingomonadales</taxon>
        <taxon>Erythrobacteraceae</taxon>
        <taxon>Alteriqipengyuania</taxon>
    </lineage>
</organism>
<evidence type="ECO:0000256" key="1">
    <source>
        <dbReference type="SAM" id="Phobius"/>
    </source>
</evidence>
<comment type="caution">
    <text evidence="2">The sequence shown here is derived from an EMBL/GenBank/DDBJ whole genome shotgun (WGS) entry which is preliminary data.</text>
</comment>
<feature type="transmembrane region" description="Helical" evidence="1">
    <location>
        <begin position="12"/>
        <end position="30"/>
    </location>
</feature>
<accession>A0ABS7PAL0</accession>
<dbReference type="InterPro" id="IPR016907">
    <property type="entry name" value="UCP029033"/>
</dbReference>
<dbReference type="PANTHER" id="PTHR34387">
    <property type="entry name" value="SLR1258 PROTEIN"/>
    <property type="match status" value="1"/>
</dbReference>
<dbReference type="RefSeq" id="WP_222823800.1">
    <property type="nucleotide sequence ID" value="NZ_JAHWXP010000001.1"/>
</dbReference>
<gene>
    <name evidence="2" type="ORF">KYN89_03400</name>
</gene>
<dbReference type="InterPro" id="IPR052022">
    <property type="entry name" value="26kDa_periplasmic_antigen"/>
</dbReference>
<dbReference type="PANTHER" id="PTHR34387:SF2">
    <property type="entry name" value="SLR1258 PROTEIN"/>
    <property type="match status" value="1"/>
</dbReference>
<keyword evidence="1" id="KW-0812">Transmembrane</keyword>
<dbReference type="PIRSF" id="PIRSF029033">
    <property type="entry name" value="UCP029033"/>
    <property type="match status" value="1"/>
</dbReference>
<name>A0ABS7PAL0_9SPHN</name>